<accession>A0ABW3HTE1</accession>
<evidence type="ECO:0008006" key="4">
    <source>
        <dbReference type="Google" id="ProtNLM"/>
    </source>
</evidence>
<keyword evidence="1" id="KW-0472">Membrane</keyword>
<proteinExistence type="predicted"/>
<dbReference type="RefSeq" id="WP_377565527.1">
    <property type="nucleotide sequence ID" value="NZ_JBHTJZ010000024.1"/>
</dbReference>
<dbReference type="Proteomes" id="UP001596989">
    <property type="component" value="Unassembled WGS sequence"/>
</dbReference>
<keyword evidence="1" id="KW-0812">Transmembrane</keyword>
<keyword evidence="3" id="KW-1185">Reference proteome</keyword>
<keyword evidence="1" id="KW-1133">Transmembrane helix</keyword>
<name>A0ABW3HTE1_9BACL</name>
<comment type="caution">
    <text evidence="2">The sequence shown here is derived from an EMBL/GenBank/DDBJ whole genome shotgun (WGS) entry which is preliminary data.</text>
</comment>
<evidence type="ECO:0000256" key="1">
    <source>
        <dbReference type="SAM" id="Phobius"/>
    </source>
</evidence>
<dbReference type="EMBL" id="JBHTJZ010000024">
    <property type="protein sequence ID" value="MFD0960771.1"/>
    <property type="molecule type" value="Genomic_DNA"/>
</dbReference>
<feature type="transmembrane region" description="Helical" evidence="1">
    <location>
        <begin position="77"/>
        <end position="95"/>
    </location>
</feature>
<evidence type="ECO:0000313" key="3">
    <source>
        <dbReference type="Proteomes" id="UP001596989"/>
    </source>
</evidence>
<feature type="transmembrane region" description="Helical" evidence="1">
    <location>
        <begin position="107"/>
        <end position="124"/>
    </location>
</feature>
<reference evidence="3" key="1">
    <citation type="journal article" date="2019" name="Int. J. Syst. Evol. Microbiol.">
        <title>The Global Catalogue of Microorganisms (GCM) 10K type strain sequencing project: providing services to taxonomists for standard genome sequencing and annotation.</title>
        <authorList>
            <consortium name="The Broad Institute Genomics Platform"/>
            <consortium name="The Broad Institute Genome Sequencing Center for Infectious Disease"/>
            <person name="Wu L."/>
            <person name="Ma J."/>
        </authorList>
    </citation>
    <scope>NUCLEOTIDE SEQUENCE [LARGE SCALE GENOMIC DNA]</scope>
    <source>
        <strain evidence="3">CCUG 59129</strain>
    </source>
</reference>
<organism evidence="2 3">
    <name type="scientific">Paenibacillus chungangensis</name>
    <dbReference type="NCBI Taxonomy" id="696535"/>
    <lineage>
        <taxon>Bacteria</taxon>
        <taxon>Bacillati</taxon>
        <taxon>Bacillota</taxon>
        <taxon>Bacilli</taxon>
        <taxon>Bacillales</taxon>
        <taxon>Paenibacillaceae</taxon>
        <taxon>Paenibacillus</taxon>
    </lineage>
</organism>
<protein>
    <recommendedName>
        <fullName evidence="4">Amino acid permease</fullName>
    </recommendedName>
</protein>
<feature type="transmembrane region" description="Helical" evidence="1">
    <location>
        <begin position="46"/>
        <end position="71"/>
    </location>
</feature>
<evidence type="ECO:0000313" key="2">
    <source>
        <dbReference type="EMBL" id="MFD0960771.1"/>
    </source>
</evidence>
<sequence>MLVAAIIGSLVFLFVTVIYVLLAIGLPLGEYAMGGKYRIMPKAMRVACALSAAVQMFAVFCILQAAGILEIGAWNDFARGVCYFFAFYLALNTVMNALSRSKKEKMLMTPLSFVASVCFFFVAFNA</sequence>
<gene>
    <name evidence="2" type="ORF">ACFQ2I_15380</name>
</gene>
<feature type="transmembrane region" description="Helical" evidence="1">
    <location>
        <begin position="6"/>
        <end position="26"/>
    </location>
</feature>